<gene>
    <name evidence="1" type="ORF">NZK81_11015</name>
</gene>
<evidence type="ECO:0000313" key="2">
    <source>
        <dbReference type="Proteomes" id="UP001165583"/>
    </source>
</evidence>
<accession>A0ABT2I5J9</accession>
<dbReference type="RefSeq" id="WP_041559375.1">
    <property type="nucleotide sequence ID" value="NZ_JANZXA010000006.1"/>
</dbReference>
<reference evidence="1" key="1">
    <citation type="submission" date="2022-09" db="EMBL/GenBank/DDBJ databases">
        <title>Novosphingobium sp. Nov., a polycyclic aromatic hydrocarbon-degrading bacterium isolated form mangrove sediments in HongKong.</title>
        <authorList>
            <person name="Hu Z."/>
        </authorList>
    </citation>
    <scope>NUCLEOTIDE SEQUENCE</scope>
    <source>
        <strain evidence="1">HK4-1</strain>
    </source>
</reference>
<evidence type="ECO:0000313" key="1">
    <source>
        <dbReference type="EMBL" id="MCT2400083.1"/>
    </source>
</evidence>
<dbReference type="Proteomes" id="UP001165583">
    <property type="component" value="Unassembled WGS sequence"/>
</dbReference>
<proteinExistence type="predicted"/>
<dbReference type="EMBL" id="JANZXA010000006">
    <property type="protein sequence ID" value="MCT2400083.1"/>
    <property type="molecule type" value="Genomic_DNA"/>
</dbReference>
<sequence>MKIELRRINHNAKLSEESNAYTAEIWIDGERAFDARNQGQGGCDFYRQIGRWSEAEVNAWLKANRPVRTYQGLTLEHDLEAEVGDLLARELEYRRLKGLLRTNLVTIERGQVFQYPLRKRPLDLVARAVTATNRQAVIVNGAHDDVIRQALAILLAAE</sequence>
<comment type="caution">
    <text evidence="1">The sequence shown here is derived from an EMBL/GenBank/DDBJ whole genome shotgun (WGS) entry which is preliminary data.</text>
</comment>
<keyword evidence="2" id="KW-1185">Reference proteome</keyword>
<protein>
    <submittedName>
        <fullName evidence="1">Uncharacterized protein</fullName>
    </submittedName>
</protein>
<name>A0ABT2I5J9_9SPHN</name>
<organism evidence="1 2">
    <name type="scientific">Novosphingobium mangrovi</name>
    <name type="common">ex Huang et al. 2023</name>
    <dbReference type="NCBI Taxonomy" id="2976432"/>
    <lineage>
        <taxon>Bacteria</taxon>
        <taxon>Pseudomonadati</taxon>
        <taxon>Pseudomonadota</taxon>
        <taxon>Alphaproteobacteria</taxon>
        <taxon>Sphingomonadales</taxon>
        <taxon>Sphingomonadaceae</taxon>
        <taxon>Novosphingobium</taxon>
    </lineage>
</organism>